<name>A0A7S7AWQ7_9SPIR</name>
<dbReference type="InterPro" id="IPR002637">
    <property type="entry name" value="RdgB/HAM1"/>
</dbReference>
<evidence type="ECO:0000256" key="2">
    <source>
        <dbReference type="ARBA" id="ARBA00011738"/>
    </source>
</evidence>
<comment type="subunit">
    <text evidence="2 10">Homodimer.</text>
</comment>
<comment type="catalytic activity">
    <reaction evidence="8 10">
        <text>dITP + H2O = dIMP + diphosphate + H(+)</text>
        <dbReference type="Rhea" id="RHEA:28342"/>
        <dbReference type="ChEBI" id="CHEBI:15377"/>
        <dbReference type="ChEBI" id="CHEBI:15378"/>
        <dbReference type="ChEBI" id="CHEBI:33019"/>
        <dbReference type="ChEBI" id="CHEBI:61194"/>
        <dbReference type="ChEBI" id="CHEBI:61382"/>
        <dbReference type="EC" id="3.6.1.66"/>
    </reaction>
</comment>
<dbReference type="GeneID" id="301089413"/>
<dbReference type="GO" id="GO:0036220">
    <property type="term" value="F:ITP diphosphatase activity"/>
    <property type="evidence" value="ECO:0007669"/>
    <property type="project" value="UniProtKB-UniRule"/>
</dbReference>
<dbReference type="GO" id="GO:0046872">
    <property type="term" value="F:metal ion binding"/>
    <property type="evidence" value="ECO:0007669"/>
    <property type="project" value="UniProtKB-KW"/>
</dbReference>
<dbReference type="InterPro" id="IPR020922">
    <property type="entry name" value="dITP/XTP_pyrophosphatase"/>
</dbReference>
<dbReference type="PANTHER" id="PTHR11067:SF9">
    <property type="entry name" value="INOSINE TRIPHOSPHATE PYROPHOSPHATASE"/>
    <property type="match status" value="1"/>
</dbReference>
<dbReference type="GO" id="GO:0017111">
    <property type="term" value="F:ribonucleoside triphosphate phosphatase activity"/>
    <property type="evidence" value="ECO:0007669"/>
    <property type="project" value="InterPro"/>
</dbReference>
<keyword evidence="4 10" id="KW-0547">Nucleotide-binding</keyword>
<comment type="similarity">
    <text evidence="1 10 11">Belongs to the HAM1 NTPase family.</text>
</comment>
<keyword evidence="7 10" id="KW-0546">Nucleotide metabolism</keyword>
<dbReference type="CDD" id="cd00515">
    <property type="entry name" value="HAM1"/>
    <property type="match status" value="1"/>
</dbReference>
<feature type="binding site" evidence="10">
    <location>
        <position position="67"/>
    </location>
    <ligand>
        <name>Mg(2+)</name>
        <dbReference type="ChEBI" id="CHEBI:18420"/>
    </ligand>
</feature>
<comment type="catalytic activity">
    <reaction evidence="10">
        <text>ITP + H2O = IMP + diphosphate + H(+)</text>
        <dbReference type="Rhea" id="RHEA:29399"/>
        <dbReference type="ChEBI" id="CHEBI:15377"/>
        <dbReference type="ChEBI" id="CHEBI:15378"/>
        <dbReference type="ChEBI" id="CHEBI:33019"/>
        <dbReference type="ChEBI" id="CHEBI:58053"/>
        <dbReference type="ChEBI" id="CHEBI:61402"/>
        <dbReference type="EC" id="3.6.1.66"/>
    </reaction>
</comment>
<evidence type="ECO:0000256" key="3">
    <source>
        <dbReference type="ARBA" id="ARBA00022723"/>
    </source>
</evidence>
<keyword evidence="6 10" id="KW-0460">Magnesium</keyword>
<dbReference type="GO" id="GO:0035870">
    <property type="term" value="F:dITP diphosphatase activity"/>
    <property type="evidence" value="ECO:0007669"/>
    <property type="project" value="UniProtKB-UniRule"/>
</dbReference>
<dbReference type="GO" id="GO:0009146">
    <property type="term" value="P:purine nucleoside triphosphate catabolic process"/>
    <property type="evidence" value="ECO:0007669"/>
    <property type="project" value="UniProtKB-UniRule"/>
</dbReference>
<accession>A0A7S7AWQ7</accession>
<feature type="binding site" evidence="10">
    <location>
        <begin position="151"/>
        <end position="154"/>
    </location>
    <ligand>
        <name>substrate</name>
    </ligand>
</feature>
<organism evidence="12 13">
    <name type="scientific">Treponema pedis</name>
    <dbReference type="NCBI Taxonomy" id="409322"/>
    <lineage>
        <taxon>Bacteria</taxon>
        <taxon>Pseudomonadati</taxon>
        <taxon>Spirochaetota</taxon>
        <taxon>Spirochaetia</taxon>
        <taxon>Spirochaetales</taxon>
        <taxon>Treponemataceae</taxon>
        <taxon>Treponema</taxon>
    </lineage>
</organism>
<feature type="binding site" evidence="10">
    <location>
        <begin position="179"/>
        <end position="180"/>
    </location>
    <ligand>
        <name>substrate</name>
    </ligand>
</feature>
<protein>
    <recommendedName>
        <fullName evidence="10">dITP/XTP pyrophosphatase</fullName>
        <ecNumber evidence="10">3.6.1.66</ecNumber>
    </recommendedName>
    <alternativeName>
        <fullName evidence="10">Non-canonical purine NTP pyrophosphatase</fullName>
    </alternativeName>
    <alternativeName>
        <fullName evidence="10">Non-standard purine NTP pyrophosphatase</fullName>
    </alternativeName>
    <alternativeName>
        <fullName evidence="10">Nucleoside-triphosphate diphosphatase</fullName>
    </alternativeName>
    <alternativeName>
        <fullName evidence="10">Nucleoside-triphosphate pyrophosphatase</fullName>
        <shortName evidence="10">NTPase</shortName>
    </alternativeName>
</protein>
<dbReference type="EC" id="3.6.1.66" evidence="10"/>
<evidence type="ECO:0000256" key="9">
    <source>
        <dbReference type="ARBA" id="ARBA00052017"/>
    </source>
</evidence>
<dbReference type="GO" id="GO:0009117">
    <property type="term" value="P:nucleotide metabolic process"/>
    <property type="evidence" value="ECO:0007669"/>
    <property type="project" value="UniProtKB-KW"/>
</dbReference>
<dbReference type="FunFam" id="3.90.950.10:FF:000001">
    <property type="entry name" value="dITP/XTP pyrophosphatase"/>
    <property type="match status" value="1"/>
</dbReference>
<dbReference type="EMBL" id="CP061839">
    <property type="protein sequence ID" value="QOW60876.1"/>
    <property type="molecule type" value="Genomic_DNA"/>
</dbReference>
<dbReference type="AlphaFoldDB" id="A0A7S7AWQ7"/>
<gene>
    <name evidence="12" type="primary">rdgB</name>
    <name evidence="12" type="ORF">IFE08_00115</name>
</gene>
<keyword evidence="5 10" id="KW-0378">Hydrolase</keyword>
<evidence type="ECO:0000256" key="4">
    <source>
        <dbReference type="ARBA" id="ARBA00022741"/>
    </source>
</evidence>
<comment type="catalytic activity">
    <reaction evidence="9 10">
        <text>XTP + H2O = XMP + diphosphate + H(+)</text>
        <dbReference type="Rhea" id="RHEA:28610"/>
        <dbReference type="ChEBI" id="CHEBI:15377"/>
        <dbReference type="ChEBI" id="CHEBI:15378"/>
        <dbReference type="ChEBI" id="CHEBI:33019"/>
        <dbReference type="ChEBI" id="CHEBI:57464"/>
        <dbReference type="ChEBI" id="CHEBI:61314"/>
        <dbReference type="EC" id="3.6.1.66"/>
    </reaction>
</comment>
<feature type="binding site" evidence="10">
    <location>
        <begin position="7"/>
        <end position="12"/>
    </location>
    <ligand>
        <name>substrate</name>
    </ligand>
</feature>
<dbReference type="InterPro" id="IPR029001">
    <property type="entry name" value="ITPase-like_fam"/>
</dbReference>
<evidence type="ECO:0000256" key="6">
    <source>
        <dbReference type="ARBA" id="ARBA00022842"/>
    </source>
</evidence>
<evidence type="ECO:0000256" key="1">
    <source>
        <dbReference type="ARBA" id="ARBA00008023"/>
    </source>
</evidence>
<reference evidence="12 13" key="1">
    <citation type="submission" date="2020-09" db="EMBL/GenBank/DDBJ databases">
        <title>Characterization of Treponema spp. from bovine digital dermatitis in Korea.</title>
        <authorList>
            <person name="Espiritu H.M."/>
            <person name="Cho Y.I."/>
            <person name="Mamuad L."/>
        </authorList>
    </citation>
    <scope>NUCLEOTIDE SEQUENCE [LARGE SCALE GENOMIC DNA]</scope>
    <source>
        <strain evidence="12 13">KS1</strain>
    </source>
</reference>
<dbReference type="SUPFAM" id="SSF52972">
    <property type="entry name" value="ITPase-like"/>
    <property type="match status" value="1"/>
</dbReference>
<evidence type="ECO:0000313" key="13">
    <source>
        <dbReference type="Proteomes" id="UP000593915"/>
    </source>
</evidence>
<dbReference type="Gene3D" id="3.90.950.10">
    <property type="match status" value="1"/>
</dbReference>
<dbReference type="GO" id="GO:0005829">
    <property type="term" value="C:cytosol"/>
    <property type="evidence" value="ECO:0007669"/>
    <property type="project" value="TreeGrafter"/>
</dbReference>
<feature type="binding site" evidence="10">
    <location>
        <position position="38"/>
    </location>
    <ligand>
        <name>Mg(2+)</name>
        <dbReference type="ChEBI" id="CHEBI:18420"/>
    </ligand>
</feature>
<evidence type="ECO:0000256" key="8">
    <source>
        <dbReference type="ARBA" id="ARBA00051875"/>
    </source>
</evidence>
<dbReference type="PANTHER" id="PTHR11067">
    <property type="entry name" value="INOSINE TRIPHOSPHATE PYROPHOSPHATASE/HAM1 PROTEIN"/>
    <property type="match status" value="1"/>
</dbReference>
<evidence type="ECO:0000256" key="5">
    <source>
        <dbReference type="ARBA" id="ARBA00022801"/>
    </source>
</evidence>
<feature type="active site" description="Proton acceptor" evidence="10">
    <location>
        <position position="67"/>
    </location>
</feature>
<dbReference type="Pfam" id="PF01725">
    <property type="entry name" value="Ham1p_like"/>
    <property type="match status" value="1"/>
</dbReference>
<dbReference type="HAMAP" id="MF_01405">
    <property type="entry name" value="Non_canon_purine_NTPase"/>
    <property type="match status" value="1"/>
</dbReference>
<dbReference type="GO" id="GO:0000166">
    <property type="term" value="F:nucleotide binding"/>
    <property type="evidence" value="ECO:0007669"/>
    <property type="project" value="UniProtKB-KW"/>
</dbReference>
<keyword evidence="3 10" id="KW-0479">Metal-binding</keyword>
<feature type="binding site" evidence="10">
    <location>
        <position position="174"/>
    </location>
    <ligand>
        <name>substrate</name>
    </ligand>
</feature>
<dbReference type="NCBIfam" id="TIGR00042">
    <property type="entry name" value="RdgB/HAM1 family non-canonical purine NTP pyrophosphatase"/>
    <property type="match status" value="1"/>
</dbReference>
<dbReference type="RefSeq" id="WP_020964546.1">
    <property type="nucleotide sequence ID" value="NZ_CP061839.1"/>
</dbReference>
<feature type="binding site" evidence="10">
    <location>
        <position position="68"/>
    </location>
    <ligand>
        <name>substrate</name>
    </ligand>
</feature>
<comment type="cofactor">
    <cofactor evidence="10">
        <name>Mg(2+)</name>
        <dbReference type="ChEBI" id="CHEBI:18420"/>
    </cofactor>
    <text evidence="10">Binds 1 Mg(2+) ion per subunit.</text>
</comment>
<proteinExistence type="inferred from homology"/>
<comment type="function">
    <text evidence="10">Pyrophosphatase that catalyzes the hydrolysis of nucleoside triphosphates to their monophosphate derivatives, with a high preference for the non-canonical purine nucleotides XTP (xanthosine triphosphate), dITP (deoxyinosine triphosphate) and ITP. Seems to function as a house-cleaning enzyme that removes non-canonical purine nucleotides from the nucleotide pool, thus preventing their incorporation into DNA/RNA and avoiding chromosomal lesions.</text>
</comment>
<dbReference type="GO" id="GO:0036222">
    <property type="term" value="F:XTP diphosphatase activity"/>
    <property type="evidence" value="ECO:0007669"/>
    <property type="project" value="UniProtKB-UniRule"/>
</dbReference>
<evidence type="ECO:0000256" key="11">
    <source>
        <dbReference type="RuleBase" id="RU003781"/>
    </source>
</evidence>
<sequence length="198" mass="22003">MKIYLASGSNHKRKEVSELLPDCTVILPKDENLNFNPEETGDTFFENAMIKAQALYKIVKAPVLADDSGLCIDFLNGEPGIRSARYGAVNGEHVSAASAIDKVLSELKDVKNRKAHFACCMVFLLNENRFYSVQEICEGSITQSPCGKGGFGYDPIFFVKQFEKTFAELTPQEKNAVSHRGRAMRQISNLIKDLDIGF</sequence>
<evidence type="ECO:0000313" key="12">
    <source>
        <dbReference type="EMBL" id="QOW60876.1"/>
    </source>
</evidence>
<evidence type="ECO:0000256" key="7">
    <source>
        <dbReference type="ARBA" id="ARBA00023080"/>
    </source>
</evidence>
<dbReference type="Proteomes" id="UP000593915">
    <property type="component" value="Chromosome"/>
</dbReference>
<evidence type="ECO:0000256" key="10">
    <source>
        <dbReference type="HAMAP-Rule" id="MF_01405"/>
    </source>
</evidence>